<dbReference type="AlphaFoldDB" id="A0A2P2FFL2"/>
<dbReference type="PANTHER" id="PTHR11786">
    <property type="entry name" value="N-HYDROXYARYLAMINE O-ACETYLTRANSFERASE"/>
    <property type="match status" value="1"/>
</dbReference>
<protein>
    <submittedName>
        <fullName evidence="2">Arylamine N-acetyltransferase</fullName>
    </submittedName>
</protein>
<dbReference type="EMBL" id="JFBM01000065">
    <property type="protein sequence ID" value="KFU75518.1"/>
    <property type="molecule type" value="Genomic_DNA"/>
</dbReference>
<gene>
    <name evidence="2" type="ORF">BB31_41150</name>
</gene>
<sequence>MFEVDVAGYLARLGVLDEHHPSPHGLRALHRAHVERVAYQTVDIHLGRLTSVDPRASADRIVRLGRGGYCLVLNGAFGALLDALGYRMRRHRGAVLIRRDRPAPALGNHHALTVHDLPSEDNPSGQWLVDVGLGDALHEPLPLVAGEYRQGPFTYDLRPSPTLSDGWRLGHDPAGAFVAMDFLSEPAVPADFAARHIELSSAPNSRFVQVFSAHRRDATGADALRGCVLSRIGTGADAGPRELARREEWFEALGDIFGIGLGDLTDADRERLWRRVRTAHGVWRQGRSPEDVIKPAIRTGLIA</sequence>
<accession>A0A2P2FFL2</accession>
<organism evidence="2 3">
    <name type="scientific">Amycolatopsis lurida NRRL 2430</name>
    <dbReference type="NCBI Taxonomy" id="1460371"/>
    <lineage>
        <taxon>Bacteria</taxon>
        <taxon>Bacillati</taxon>
        <taxon>Actinomycetota</taxon>
        <taxon>Actinomycetes</taxon>
        <taxon>Pseudonocardiales</taxon>
        <taxon>Pseudonocardiaceae</taxon>
        <taxon>Amycolatopsis</taxon>
    </lineage>
</organism>
<keyword evidence="2" id="KW-0808">Transferase</keyword>
<dbReference type="Gene3D" id="2.40.128.150">
    <property type="entry name" value="Cysteine proteinases"/>
    <property type="match status" value="1"/>
</dbReference>
<dbReference type="SUPFAM" id="SSF54001">
    <property type="entry name" value="Cysteine proteinases"/>
    <property type="match status" value="1"/>
</dbReference>
<dbReference type="InterPro" id="IPR038765">
    <property type="entry name" value="Papain-like_cys_pep_sf"/>
</dbReference>
<evidence type="ECO:0000313" key="2">
    <source>
        <dbReference type="EMBL" id="KFU75518.1"/>
    </source>
</evidence>
<comment type="similarity">
    <text evidence="1">Belongs to the arylamine N-acetyltransferase family.</text>
</comment>
<comment type="caution">
    <text evidence="2">The sequence shown here is derived from an EMBL/GenBank/DDBJ whole genome shotgun (WGS) entry which is preliminary data.</text>
</comment>
<dbReference type="InterPro" id="IPR001447">
    <property type="entry name" value="Arylamine_N-AcTrfase"/>
</dbReference>
<dbReference type="Proteomes" id="UP000256220">
    <property type="component" value="Unassembled WGS sequence"/>
</dbReference>
<proteinExistence type="inferred from homology"/>
<dbReference type="PANTHER" id="PTHR11786:SF0">
    <property type="entry name" value="ARYLAMINE N-ACETYLTRANSFERASE 4-RELATED"/>
    <property type="match status" value="1"/>
</dbReference>
<dbReference type="Pfam" id="PF00797">
    <property type="entry name" value="Acetyltransf_2"/>
    <property type="match status" value="1"/>
</dbReference>
<dbReference type="GO" id="GO:0016407">
    <property type="term" value="F:acetyltransferase activity"/>
    <property type="evidence" value="ECO:0007669"/>
    <property type="project" value="InterPro"/>
</dbReference>
<evidence type="ECO:0000256" key="1">
    <source>
        <dbReference type="ARBA" id="ARBA00006547"/>
    </source>
</evidence>
<keyword evidence="3" id="KW-1185">Reference proteome</keyword>
<evidence type="ECO:0000313" key="3">
    <source>
        <dbReference type="Proteomes" id="UP000256220"/>
    </source>
</evidence>
<dbReference type="Gene3D" id="3.30.2140.10">
    <property type="entry name" value="Arylamine N-acetyltransferase"/>
    <property type="match status" value="1"/>
</dbReference>
<name>A0A2P2FFL2_AMYLU</name>
<dbReference type="RefSeq" id="WP_091600127.1">
    <property type="nucleotide sequence ID" value="NZ_JFBM01000065.1"/>
</dbReference>
<reference evidence="2 3" key="1">
    <citation type="journal article" date="2014" name="Genome Announc.">
        <title>Draft Genome Sequence of Amycolatopsis lurida NRRL 2430, Producer of the Glycopeptide Family Antibiotic Ristocetin.</title>
        <authorList>
            <person name="Kwun M.J."/>
            <person name="Hong H.J."/>
        </authorList>
    </citation>
    <scope>NUCLEOTIDE SEQUENCE [LARGE SCALE GENOMIC DNA]</scope>
    <source>
        <strain evidence="2 3">NRRL 2430</strain>
    </source>
</reference>